<dbReference type="PANTHER" id="PTHR43701">
    <property type="entry name" value="MEMBRANE TRANSPORTER PROTEIN MJ0441-RELATED"/>
    <property type="match status" value="1"/>
</dbReference>
<evidence type="ECO:0000313" key="7">
    <source>
        <dbReference type="Proteomes" id="UP000184036"/>
    </source>
</evidence>
<reference evidence="7" key="1">
    <citation type="submission" date="2016-11" db="EMBL/GenBank/DDBJ databases">
        <authorList>
            <person name="Varghese N."/>
            <person name="Submissions S."/>
        </authorList>
    </citation>
    <scope>NUCLEOTIDE SEQUENCE [LARGE SCALE GENOMIC DNA]</scope>
    <source>
        <strain evidence="7">DSM 19741</strain>
    </source>
</reference>
<feature type="transmembrane region" description="Helical" evidence="5">
    <location>
        <begin position="48"/>
        <end position="65"/>
    </location>
</feature>
<keyword evidence="5" id="KW-1003">Cell membrane</keyword>
<evidence type="ECO:0000256" key="3">
    <source>
        <dbReference type="ARBA" id="ARBA00022989"/>
    </source>
</evidence>
<evidence type="ECO:0000256" key="4">
    <source>
        <dbReference type="ARBA" id="ARBA00023136"/>
    </source>
</evidence>
<dbReference type="Proteomes" id="UP000184036">
    <property type="component" value="Unassembled WGS sequence"/>
</dbReference>
<feature type="transmembrane region" description="Helical" evidence="5">
    <location>
        <begin position="6"/>
        <end position="36"/>
    </location>
</feature>
<feature type="transmembrane region" description="Helical" evidence="5">
    <location>
        <begin position="71"/>
        <end position="89"/>
    </location>
</feature>
<dbReference type="InterPro" id="IPR051598">
    <property type="entry name" value="TSUP/Inactive_protease-like"/>
</dbReference>
<dbReference type="AlphaFoldDB" id="A0A1M5EGY4"/>
<comment type="subcellular location">
    <subcellularLocation>
        <location evidence="5">Cell membrane</location>
        <topology evidence="5">Multi-pass membrane protein</topology>
    </subcellularLocation>
    <subcellularLocation>
        <location evidence="1">Membrane</location>
        <topology evidence="1">Multi-pass membrane protein</topology>
    </subcellularLocation>
</comment>
<gene>
    <name evidence="6" type="ORF">SAMN05444396_101369</name>
</gene>
<comment type="similarity">
    <text evidence="5">Belongs to the 4-toluene sulfonate uptake permease (TSUP) (TC 2.A.102) family.</text>
</comment>
<dbReference type="EMBL" id="FQWE01000001">
    <property type="protein sequence ID" value="SHF78322.1"/>
    <property type="molecule type" value="Genomic_DNA"/>
</dbReference>
<sequence>MTIQTIILLMCIGLTAGVLSGLIGIGGGIIMVPLLLLMGFTQQQAQGTSLAALLPPVTLLAVLNYHKAGFVDWRFAIIISIVFVVGGYFGSKMAINIDQKILKKVFAVTLLLIGGFLLFEKT</sequence>
<keyword evidence="4 5" id="KW-0472">Membrane</keyword>
<feature type="transmembrane region" description="Helical" evidence="5">
    <location>
        <begin position="101"/>
        <end position="119"/>
    </location>
</feature>
<evidence type="ECO:0000313" key="6">
    <source>
        <dbReference type="EMBL" id="SHF78322.1"/>
    </source>
</evidence>
<keyword evidence="3 5" id="KW-1133">Transmembrane helix</keyword>
<dbReference type="Pfam" id="PF01925">
    <property type="entry name" value="TauE"/>
    <property type="match status" value="1"/>
</dbReference>
<dbReference type="GO" id="GO:0005886">
    <property type="term" value="C:plasma membrane"/>
    <property type="evidence" value="ECO:0007669"/>
    <property type="project" value="UniProtKB-SubCell"/>
</dbReference>
<keyword evidence="7" id="KW-1185">Reference proteome</keyword>
<dbReference type="InterPro" id="IPR002781">
    <property type="entry name" value="TM_pro_TauE-like"/>
</dbReference>
<evidence type="ECO:0000256" key="1">
    <source>
        <dbReference type="ARBA" id="ARBA00004141"/>
    </source>
</evidence>
<evidence type="ECO:0000256" key="2">
    <source>
        <dbReference type="ARBA" id="ARBA00022692"/>
    </source>
</evidence>
<organism evidence="6 7">
    <name type="scientific">Flavobacterium segetis</name>
    <dbReference type="NCBI Taxonomy" id="271157"/>
    <lineage>
        <taxon>Bacteria</taxon>
        <taxon>Pseudomonadati</taxon>
        <taxon>Bacteroidota</taxon>
        <taxon>Flavobacteriia</taxon>
        <taxon>Flavobacteriales</taxon>
        <taxon>Flavobacteriaceae</taxon>
        <taxon>Flavobacterium</taxon>
    </lineage>
</organism>
<name>A0A1M5EGY4_9FLAO</name>
<keyword evidence="2 5" id="KW-0812">Transmembrane</keyword>
<accession>A0A1M5EGY4</accession>
<protein>
    <recommendedName>
        <fullName evidence="5">Probable membrane transporter protein</fullName>
    </recommendedName>
</protein>
<proteinExistence type="inferred from homology"/>
<dbReference type="STRING" id="271157.SAMN05444396_101369"/>
<dbReference type="PANTHER" id="PTHR43701:SF2">
    <property type="entry name" value="MEMBRANE TRANSPORTER PROTEIN YJNA-RELATED"/>
    <property type="match status" value="1"/>
</dbReference>
<evidence type="ECO:0000256" key="5">
    <source>
        <dbReference type="RuleBase" id="RU363041"/>
    </source>
</evidence>
<dbReference type="RefSeq" id="WP_072987743.1">
    <property type="nucleotide sequence ID" value="NZ_FQWE01000001.1"/>
</dbReference>